<organism evidence="3 4">
    <name type="scientific">Mesorhizobium salmacidum</name>
    <dbReference type="NCBI Taxonomy" id="3015171"/>
    <lineage>
        <taxon>Bacteria</taxon>
        <taxon>Pseudomonadati</taxon>
        <taxon>Pseudomonadota</taxon>
        <taxon>Alphaproteobacteria</taxon>
        <taxon>Hyphomicrobiales</taxon>
        <taxon>Phyllobacteriaceae</taxon>
        <taxon>Mesorhizobium</taxon>
    </lineage>
</organism>
<dbReference type="SUPFAM" id="SSF53474">
    <property type="entry name" value="alpha/beta-Hydrolases"/>
    <property type="match status" value="1"/>
</dbReference>
<evidence type="ECO:0000256" key="1">
    <source>
        <dbReference type="ARBA" id="ARBA00010088"/>
    </source>
</evidence>
<dbReference type="PANTHER" id="PTHR21661:SF35">
    <property type="entry name" value="EPOXIDE HYDROLASE"/>
    <property type="match status" value="1"/>
</dbReference>
<evidence type="ECO:0000313" key="4">
    <source>
        <dbReference type="Proteomes" id="UP001387293"/>
    </source>
</evidence>
<accession>A0ABU8L1L0</accession>
<proteinExistence type="inferred from homology"/>
<comment type="caution">
    <text evidence="3">The sequence shown here is derived from an EMBL/GenBank/DDBJ whole genome shotgun (WGS) entry which is preliminary data.</text>
</comment>
<dbReference type="Proteomes" id="UP001387293">
    <property type="component" value="Unassembled WGS sequence"/>
</dbReference>
<dbReference type="InterPro" id="IPR029058">
    <property type="entry name" value="AB_hydrolase_fold"/>
</dbReference>
<keyword evidence="4" id="KW-1185">Reference proteome</keyword>
<evidence type="ECO:0008006" key="5">
    <source>
        <dbReference type="Google" id="ProtNLM"/>
    </source>
</evidence>
<sequence length="102" mass="11451">MDRQRYLTTNSIYWFTATSGSAANIYYEDTQTGAGYRELNNPTPTGVAVFPEDFRSVRSFAARSNNIVHWTEMPRGDHFAASEAPDLLVDDLRKLFGKLIAG</sequence>
<keyword evidence="2" id="KW-0378">Hydrolase</keyword>
<dbReference type="RefSeq" id="WP_337108317.1">
    <property type="nucleotide sequence ID" value="NZ_JAPYKS010000020.1"/>
</dbReference>
<evidence type="ECO:0000256" key="2">
    <source>
        <dbReference type="ARBA" id="ARBA00022801"/>
    </source>
</evidence>
<dbReference type="Gene3D" id="3.40.50.1820">
    <property type="entry name" value="alpha/beta hydrolase"/>
    <property type="match status" value="1"/>
</dbReference>
<dbReference type="EMBL" id="JAPYKS010000020">
    <property type="protein sequence ID" value="MEI9411852.1"/>
    <property type="molecule type" value="Genomic_DNA"/>
</dbReference>
<name>A0ABU8L1L0_9HYPH</name>
<dbReference type="PANTHER" id="PTHR21661">
    <property type="entry name" value="EPOXIDE HYDROLASE 1-RELATED"/>
    <property type="match status" value="1"/>
</dbReference>
<evidence type="ECO:0000313" key="3">
    <source>
        <dbReference type="EMBL" id="MEI9411852.1"/>
    </source>
</evidence>
<comment type="similarity">
    <text evidence="1">Belongs to the peptidase S33 family.</text>
</comment>
<reference evidence="3 4" key="1">
    <citation type="submission" date="2022-12" db="EMBL/GenBank/DDBJ databases">
        <authorList>
            <person name="Muema E."/>
        </authorList>
    </citation>
    <scope>NUCLEOTIDE SEQUENCE [LARGE SCALE GENOMIC DNA]</scope>
    <source>
        <strain evidence="4">1326</strain>
    </source>
</reference>
<gene>
    <name evidence="3" type="ORF">O7A60_24220</name>
</gene>
<protein>
    <recommendedName>
        <fullName evidence="5">Epoxide hydrolase</fullName>
    </recommendedName>
</protein>